<dbReference type="AlphaFoldDB" id="A0A4Z0CAT4"/>
<proteinExistence type="predicted"/>
<dbReference type="Proteomes" id="UP000298180">
    <property type="component" value="Unassembled WGS sequence"/>
</dbReference>
<name>A0A4Z0CAT4_9BURK</name>
<evidence type="ECO:0000313" key="2">
    <source>
        <dbReference type="Proteomes" id="UP000298180"/>
    </source>
</evidence>
<dbReference type="Pfam" id="PF04612">
    <property type="entry name" value="T2SSM"/>
    <property type="match status" value="1"/>
</dbReference>
<gene>
    <name evidence="1" type="ORF">EZ313_08080</name>
</gene>
<dbReference type="InterPro" id="IPR007690">
    <property type="entry name" value="T2SS_GspM"/>
</dbReference>
<sequence>MLAGVAGAVVLLGLLWWLAVAPALAVLRASDAQHQALDAQLARMRALQQQAQALQGQPRQNPDESLRLLEAAVRQRLGTSARMVVAGERVTLTLTGAPPDALATWLSQARVNARAVPSEARLTRGATGGWDGTVVLTLPPR</sequence>
<accession>A0A4Z0CAT4</accession>
<reference evidence="1 2" key="1">
    <citation type="submission" date="2019-03" db="EMBL/GenBank/DDBJ databases">
        <title>Ramlibacter henchirensis DSM 14656, whole genome shotgun sequence.</title>
        <authorList>
            <person name="Zhang X."/>
            <person name="Feng G."/>
            <person name="Zhu H."/>
        </authorList>
    </citation>
    <scope>NUCLEOTIDE SEQUENCE [LARGE SCALE GENOMIC DNA]</scope>
    <source>
        <strain evidence="1 2">DSM 14656</strain>
    </source>
</reference>
<dbReference type="GO" id="GO:0015627">
    <property type="term" value="C:type II protein secretion system complex"/>
    <property type="evidence" value="ECO:0007669"/>
    <property type="project" value="InterPro"/>
</dbReference>
<evidence type="ECO:0000313" key="1">
    <source>
        <dbReference type="EMBL" id="TFZ07528.1"/>
    </source>
</evidence>
<dbReference type="GO" id="GO:0015628">
    <property type="term" value="P:protein secretion by the type II secretion system"/>
    <property type="evidence" value="ECO:0007669"/>
    <property type="project" value="InterPro"/>
</dbReference>
<dbReference type="EMBL" id="SMLM01000001">
    <property type="protein sequence ID" value="TFZ07528.1"/>
    <property type="molecule type" value="Genomic_DNA"/>
</dbReference>
<organism evidence="1 2">
    <name type="scientific">Ramlibacter henchirensis</name>
    <dbReference type="NCBI Taxonomy" id="204072"/>
    <lineage>
        <taxon>Bacteria</taxon>
        <taxon>Pseudomonadati</taxon>
        <taxon>Pseudomonadota</taxon>
        <taxon>Betaproteobacteria</taxon>
        <taxon>Burkholderiales</taxon>
        <taxon>Comamonadaceae</taxon>
        <taxon>Ramlibacter</taxon>
    </lineage>
</organism>
<dbReference type="OrthoDB" id="8687363at2"/>
<keyword evidence="2" id="KW-1185">Reference proteome</keyword>
<comment type="caution">
    <text evidence="1">The sequence shown here is derived from an EMBL/GenBank/DDBJ whole genome shotgun (WGS) entry which is preliminary data.</text>
</comment>
<protein>
    <submittedName>
        <fullName evidence="1">Type II secretion system protein M</fullName>
    </submittedName>
</protein>